<evidence type="ECO:0000256" key="1">
    <source>
        <dbReference type="ARBA" id="ARBA00009437"/>
    </source>
</evidence>
<dbReference type="InterPro" id="IPR036390">
    <property type="entry name" value="WH_DNA-bd_sf"/>
</dbReference>
<dbReference type="GO" id="GO:0003700">
    <property type="term" value="F:DNA-binding transcription factor activity"/>
    <property type="evidence" value="ECO:0007669"/>
    <property type="project" value="InterPro"/>
</dbReference>
<evidence type="ECO:0000256" key="3">
    <source>
        <dbReference type="ARBA" id="ARBA00023125"/>
    </source>
</evidence>
<reference evidence="7 8" key="1">
    <citation type="journal article" date="2015" name="Int. J. Syst. Evol. Microbiol.">
        <title>Revisiting Corynebacterium glyciniphilum (ex Kubota et al., 1972) sp. nov., nom. rev., isolated from putrefied banana.</title>
        <authorList>
            <person name="Al-Dilaimi A."/>
            <person name="Bednarz H."/>
            <person name="Lomker A."/>
            <person name="Niehaus K."/>
            <person name="Kalinowski J."/>
            <person name="Ruckert C."/>
        </authorList>
    </citation>
    <scope>NUCLEOTIDE SEQUENCE [LARGE SCALE GENOMIC DNA]</scope>
    <source>
        <strain evidence="7">AJ 3170</strain>
    </source>
</reference>
<proteinExistence type="inferred from homology"/>
<comment type="similarity">
    <text evidence="1">Belongs to the LysR transcriptional regulatory family.</text>
</comment>
<dbReference type="HOGENOM" id="CLU_039613_6_0_11"/>
<dbReference type="InterPro" id="IPR000847">
    <property type="entry name" value="LysR_HTH_N"/>
</dbReference>
<dbReference type="SUPFAM" id="SSF46785">
    <property type="entry name" value="Winged helix' DNA-binding domain"/>
    <property type="match status" value="1"/>
</dbReference>
<dbReference type="PROSITE" id="PS50931">
    <property type="entry name" value="HTH_LYSR"/>
    <property type="match status" value="1"/>
</dbReference>
<organism evidence="7 8">
    <name type="scientific">Corynebacterium glyciniphilum AJ 3170</name>
    <dbReference type="NCBI Taxonomy" id="1404245"/>
    <lineage>
        <taxon>Bacteria</taxon>
        <taxon>Bacillati</taxon>
        <taxon>Actinomycetota</taxon>
        <taxon>Actinomycetes</taxon>
        <taxon>Mycobacteriales</taxon>
        <taxon>Corynebacteriaceae</taxon>
        <taxon>Corynebacterium</taxon>
    </lineage>
</organism>
<evidence type="ECO:0000313" key="7">
    <source>
        <dbReference type="EMBL" id="AHW65442.1"/>
    </source>
</evidence>
<dbReference type="EMBL" id="CP006842">
    <property type="protein sequence ID" value="AHW65442.1"/>
    <property type="molecule type" value="Genomic_DNA"/>
</dbReference>
<dbReference type="STRING" id="1404245.CGLY_15030"/>
<dbReference type="KEGG" id="cgy:CGLY_15030"/>
<dbReference type="SUPFAM" id="SSF53850">
    <property type="entry name" value="Periplasmic binding protein-like II"/>
    <property type="match status" value="1"/>
</dbReference>
<accession>X5DXX1</accession>
<dbReference type="CDD" id="cd08434">
    <property type="entry name" value="PBP2_GltC_like"/>
    <property type="match status" value="1"/>
</dbReference>
<evidence type="ECO:0000256" key="4">
    <source>
        <dbReference type="ARBA" id="ARBA00023159"/>
    </source>
</evidence>
<keyword evidence="4" id="KW-0010">Activator</keyword>
<sequence length="303" mass="32433">MAGPVELDWFLDLVETGNMVDTAVATGVSQSTLSRRLAALERRVGAELFDRHGRHLVLNRRGEVLAASARATCATWRAGVEEVRRLVDPERGTVRLGFMHSLGTWLVPDLLREFRTHRPTVDFELVQGAALDLVDQVTAGTVDLAIVGPCPTSQVASGQVGWEELAEQRLGLAVASGHRWAGRTTIDLAEAADEPFVAMLEGYGTRLLLDTLAADSGFRPRLVFESMELTTVAGLVTAGLGVALLPLGDPNLQMAGMSVIPLDTDRVRELGIVWSTPTAGAGTDLVAPVDGFLEFVRTWAAAG</sequence>
<dbReference type="AlphaFoldDB" id="X5DXX1"/>
<dbReference type="GO" id="GO:0032993">
    <property type="term" value="C:protein-DNA complex"/>
    <property type="evidence" value="ECO:0007669"/>
    <property type="project" value="TreeGrafter"/>
</dbReference>
<dbReference type="Pfam" id="PF00126">
    <property type="entry name" value="HTH_1"/>
    <property type="match status" value="1"/>
</dbReference>
<dbReference type="OrthoDB" id="9803735at2"/>
<keyword evidence="8" id="KW-1185">Reference proteome</keyword>
<keyword evidence="5" id="KW-0804">Transcription</keyword>
<dbReference type="InterPro" id="IPR036388">
    <property type="entry name" value="WH-like_DNA-bd_sf"/>
</dbReference>
<dbReference type="GO" id="GO:0003677">
    <property type="term" value="F:DNA binding"/>
    <property type="evidence" value="ECO:0007669"/>
    <property type="project" value="UniProtKB-KW"/>
</dbReference>
<keyword evidence="2" id="KW-0805">Transcription regulation</keyword>
<dbReference type="InterPro" id="IPR005119">
    <property type="entry name" value="LysR_subst-bd"/>
</dbReference>
<dbReference type="eggNOG" id="COG0583">
    <property type="taxonomic scope" value="Bacteria"/>
</dbReference>
<dbReference type="Pfam" id="PF03466">
    <property type="entry name" value="LysR_substrate"/>
    <property type="match status" value="1"/>
</dbReference>
<dbReference type="Gene3D" id="3.40.190.10">
    <property type="entry name" value="Periplasmic binding protein-like II"/>
    <property type="match status" value="2"/>
</dbReference>
<dbReference type="PANTHER" id="PTHR30346">
    <property type="entry name" value="TRANSCRIPTIONAL DUAL REGULATOR HCAR-RELATED"/>
    <property type="match status" value="1"/>
</dbReference>
<dbReference type="PANTHER" id="PTHR30346:SF28">
    <property type="entry name" value="HTH-TYPE TRANSCRIPTIONAL REGULATOR CYNR"/>
    <property type="match status" value="1"/>
</dbReference>
<feature type="domain" description="HTH lysR-type" evidence="6">
    <location>
        <begin position="10"/>
        <end position="59"/>
    </location>
</feature>
<dbReference type="Gene3D" id="1.10.10.10">
    <property type="entry name" value="Winged helix-like DNA-binding domain superfamily/Winged helix DNA-binding domain"/>
    <property type="match status" value="1"/>
</dbReference>
<keyword evidence="3" id="KW-0238">DNA-binding</keyword>
<evidence type="ECO:0000313" key="8">
    <source>
        <dbReference type="Proteomes" id="UP000023703"/>
    </source>
</evidence>
<dbReference type="Proteomes" id="UP000023703">
    <property type="component" value="Chromosome"/>
</dbReference>
<evidence type="ECO:0000256" key="2">
    <source>
        <dbReference type="ARBA" id="ARBA00023015"/>
    </source>
</evidence>
<evidence type="ECO:0000256" key="5">
    <source>
        <dbReference type="ARBA" id="ARBA00023163"/>
    </source>
</evidence>
<name>X5DXX1_9CORY</name>
<gene>
    <name evidence="7" type="ORF">CGLY_15030</name>
</gene>
<protein>
    <submittedName>
        <fullName evidence="7">Transcriptional regulator, LysR-family</fullName>
    </submittedName>
</protein>
<evidence type="ECO:0000259" key="6">
    <source>
        <dbReference type="PROSITE" id="PS50931"/>
    </source>
</evidence>